<keyword evidence="2" id="KW-1133">Transmembrane helix</keyword>
<evidence type="ECO:0000313" key="5">
    <source>
        <dbReference type="Proteomes" id="UP001295794"/>
    </source>
</evidence>
<accession>A0AAD2HH46</accession>
<evidence type="ECO:0000256" key="2">
    <source>
        <dbReference type="SAM" id="Phobius"/>
    </source>
</evidence>
<dbReference type="PANTHER" id="PTHR40465">
    <property type="entry name" value="CHROMOSOME 1, WHOLE GENOME SHOTGUN SEQUENCE"/>
    <property type="match status" value="1"/>
</dbReference>
<keyword evidence="2" id="KW-0812">Transmembrane</keyword>
<dbReference type="Pfam" id="PF20152">
    <property type="entry name" value="DUF6534"/>
    <property type="match status" value="1"/>
</dbReference>
<dbReference type="PANTHER" id="PTHR40465:SF1">
    <property type="entry name" value="DUF6534 DOMAIN-CONTAINING PROTEIN"/>
    <property type="match status" value="1"/>
</dbReference>
<evidence type="ECO:0000256" key="1">
    <source>
        <dbReference type="SAM" id="MobiDB-lite"/>
    </source>
</evidence>
<feature type="transmembrane region" description="Helical" evidence="2">
    <location>
        <begin position="15"/>
        <end position="40"/>
    </location>
</feature>
<evidence type="ECO:0000259" key="3">
    <source>
        <dbReference type="Pfam" id="PF20152"/>
    </source>
</evidence>
<feature type="transmembrane region" description="Helical" evidence="2">
    <location>
        <begin position="231"/>
        <end position="252"/>
    </location>
</feature>
<dbReference type="Proteomes" id="UP001295794">
    <property type="component" value="Unassembled WGS sequence"/>
</dbReference>
<organism evidence="4 5">
    <name type="scientific">Mycena citricolor</name>
    <dbReference type="NCBI Taxonomy" id="2018698"/>
    <lineage>
        <taxon>Eukaryota</taxon>
        <taxon>Fungi</taxon>
        <taxon>Dikarya</taxon>
        <taxon>Basidiomycota</taxon>
        <taxon>Agaricomycotina</taxon>
        <taxon>Agaricomycetes</taxon>
        <taxon>Agaricomycetidae</taxon>
        <taxon>Agaricales</taxon>
        <taxon>Marasmiineae</taxon>
        <taxon>Mycenaceae</taxon>
        <taxon>Mycena</taxon>
    </lineage>
</organism>
<name>A0AAD2HH46_9AGAR</name>
<reference evidence="4" key="1">
    <citation type="submission" date="2023-11" db="EMBL/GenBank/DDBJ databases">
        <authorList>
            <person name="De Vega J J."/>
            <person name="De Vega J J."/>
        </authorList>
    </citation>
    <scope>NUCLEOTIDE SEQUENCE</scope>
</reference>
<protein>
    <recommendedName>
        <fullName evidence="3">DUF6534 domain-containing protein</fullName>
    </recommendedName>
</protein>
<feature type="transmembrane region" description="Helical" evidence="2">
    <location>
        <begin position="123"/>
        <end position="144"/>
    </location>
</feature>
<gene>
    <name evidence="4" type="ORF">MYCIT1_LOCUS22056</name>
</gene>
<dbReference type="InterPro" id="IPR045339">
    <property type="entry name" value="DUF6534"/>
</dbReference>
<feature type="domain" description="DUF6534" evidence="3">
    <location>
        <begin position="170"/>
        <end position="256"/>
    </location>
</feature>
<evidence type="ECO:0000313" key="4">
    <source>
        <dbReference type="EMBL" id="CAK5274759.1"/>
    </source>
</evidence>
<feature type="transmembrane region" description="Helical" evidence="2">
    <location>
        <begin position="164"/>
        <end position="186"/>
    </location>
</feature>
<feature type="transmembrane region" description="Helical" evidence="2">
    <location>
        <begin position="52"/>
        <end position="76"/>
    </location>
</feature>
<feature type="transmembrane region" description="Helical" evidence="2">
    <location>
        <begin position="198"/>
        <end position="225"/>
    </location>
</feature>
<dbReference type="EMBL" id="CAVNYO010000403">
    <property type="protein sequence ID" value="CAK5274759.1"/>
    <property type="molecule type" value="Genomic_DNA"/>
</dbReference>
<proteinExistence type="predicted"/>
<feature type="region of interest" description="Disordered" evidence="1">
    <location>
        <begin position="314"/>
        <end position="341"/>
    </location>
</feature>
<dbReference type="AlphaFoldDB" id="A0AAD2HH46"/>
<feature type="transmembrane region" description="Helical" evidence="2">
    <location>
        <begin position="88"/>
        <end position="111"/>
    </location>
</feature>
<keyword evidence="5" id="KW-1185">Reference proteome</keyword>
<keyword evidence="2" id="KW-0472">Membrane</keyword>
<sequence>MAATLDPGTALDNTMGAMLLGVIVSAILYGISLLQVLFYFTRYERDPRWLKTLVALTVILDSLHLAFVVHTVYHYLITDYYNHNSLGIMIWSVSLEALPTGVTGGLVQAFYAFRVWKMSHRNYILTGSIVLLVLATAASGTAWVVLALQAGTYEHLLRITPLTIAINALSTTADIIITSTLCYMLAKTRPTSLQTESVVNRLILFTINTGLLTSFCAVLSLIFLIVSPRTLIYAAFYFCIGRLYSNALLASLNARAVIRGRINDVDNNFRIKTDGSGPRSATQLSMDVFARQDESAAGDMNIAVRVQRETKSFMDDDSFKKGTFAKREPTPEMPRNHSDGA</sequence>
<comment type="caution">
    <text evidence="4">The sequence shown here is derived from an EMBL/GenBank/DDBJ whole genome shotgun (WGS) entry which is preliminary data.</text>
</comment>